<comment type="caution">
    <text evidence="3">The sequence shown here is derived from an EMBL/GenBank/DDBJ whole genome shotgun (WGS) entry which is preliminary data.</text>
</comment>
<comment type="similarity">
    <text evidence="1">Belongs to the RelE toxin family.</text>
</comment>
<name>A0A951UNR7_9CYAN</name>
<protein>
    <submittedName>
        <fullName evidence="3">Type II toxin-antitoxin system RelE/ParE family toxin</fullName>
    </submittedName>
</protein>
<dbReference type="EMBL" id="JAHHHD010000029">
    <property type="protein sequence ID" value="MBW4661056.1"/>
    <property type="molecule type" value="Genomic_DNA"/>
</dbReference>
<dbReference type="InterPro" id="IPR035093">
    <property type="entry name" value="RelE/ParE_toxin_dom_sf"/>
</dbReference>
<evidence type="ECO:0000256" key="2">
    <source>
        <dbReference type="ARBA" id="ARBA00022649"/>
    </source>
</evidence>
<reference evidence="3" key="2">
    <citation type="journal article" date="2022" name="Microbiol. Resour. Announc.">
        <title>Metagenome Sequencing to Explore Phylogenomics of Terrestrial Cyanobacteria.</title>
        <authorList>
            <person name="Ward R.D."/>
            <person name="Stajich J.E."/>
            <person name="Johansen J.R."/>
            <person name="Huntemann M."/>
            <person name="Clum A."/>
            <person name="Foster B."/>
            <person name="Foster B."/>
            <person name="Roux S."/>
            <person name="Palaniappan K."/>
            <person name="Varghese N."/>
            <person name="Mukherjee S."/>
            <person name="Reddy T.B.K."/>
            <person name="Daum C."/>
            <person name="Copeland A."/>
            <person name="Chen I.A."/>
            <person name="Ivanova N.N."/>
            <person name="Kyrpides N.C."/>
            <person name="Shapiro N."/>
            <person name="Eloe-Fadrosh E.A."/>
            <person name="Pietrasiak N."/>
        </authorList>
    </citation>
    <scope>NUCLEOTIDE SEQUENCE</scope>
    <source>
        <strain evidence="3">UHER 2000/2452</strain>
    </source>
</reference>
<evidence type="ECO:0000256" key="1">
    <source>
        <dbReference type="ARBA" id="ARBA00006226"/>
    </source>
</evidence>
<dbReference type="Pfam" id="PF05016">
    <property type="entry name" value="ParE_toxin"/>
    <property type="match status" value="1"/>
</dbReference>
<dbReference type="AlphaFoldDB" id="A0A951UNR7"/>
<organism evidence="3 4">
    <name type="scientific">Drouetiella hepatica Uher 2000/2452</name>
    <dbReference type="NCBI Taxonomy" id="904376"/>
    <lineage>
        <taxon>Bacteria</taxon>
        <taxon>Bacillati</taxon>
        <taxon>Cyanobacteriota</taxon>
        <taxon>Cyanophyceae</taxon>
        <taxon>Oculatellales</taxon>
        <taxon>Oculatellaceae</taxon>
        <taxon>Drouetiella</taxon>
    </lineage>
</organism>
<proteinExistence type="inferred from homology"/>
<dbReference type="Proteomes" id="UP000757435">
    <property type="component" value="Unassembled WGS sequence"/>
</dbReference>
<evidence type="ECO:0000313" key="4">
    <source>
        <dbReference type="Proteomes" id="UP000757435"/>
    </source>
</evidence>
<dbReference type="Gene3D" id="3.30.2310.20">
    <property type="entry name" value="RelE-like"/>
    <property type="match status" value="1"/>
</dbReference>
<dbReference type="InterPro" id="IPR051803">
    <property type="entry name" value="TA_system_RelE-like_toxin"/>
</dbReference>
<evidence type="ECO:0000313" key="3">
    <source>
        <dbReference type="EMBL" id="MBW4661056.1"/>
    </source>
</evidence>
<dbReference type="InterPro" id="IPR007712">
    <property type="entry name" value="RelE/ParE_toxin"/>
</dbReference>
<reference evidence="3" key="1">
    <citation type="submission" date="2021-05" db="EMBL/GenBank/DDBJ databases">
        <authorList>
            <person name="Pietrasiak N."/>
            <person name="Ward R."/>
            <person name="Stajich J.E."/>
            <person name="Kurbessoian T."/>
        </authorList>
    </citation>
    <scope>NUCLEOTIDE SEQUENCE</scope>
    <source>
        <strain evidence="3">UHER 2000/2452</strain>
    </source>
</reference>
<gene>
    <name evidence="3" type="ORF">KME15_20465</name>
</gene>
<keyword evidence="2" id="KW-1277">Toxin-antitoxin system</keyword>
<dbReference type="PANTHER" id="PTHR33755:SF7">
    <property type="entry name" value="TOXIN MODULE OF TOXIN-ANTITOXIN SYSTEM RELE_STBE FAMILY"/>
    <property type="match status" value="1"/>
</dbReference>
<dbReference type="PANTHER" id="PTHR33755">
    <property type="entry name" value="TOXIN PARE1-RELATED"/>
    <property type="match status" value="1"/>
</dbReference>
<accession>A0A951UNR7</accession>
<sequence>MLEVSWLPEALADLQRQFDFLNEKNPEAASRAVRAILSAGATLARSPHRGVAIPGTSQRKLRVFFGQSGYMLYYRVEAQRVFILRVHHGRENRP</sequence>